<dbReference type="Pfam" id="PF14094">
    <property type="entry name" value="DUF4272"/>
    <property type="match status" value="1"/>
</dbReference>
<keyword evidence="2" id="KW-1185">Reference proteome</keyword>
<dbReference type="EMBL" id="DF820456">
    <property type="protein sequence ID" value="GAK50690.1"/>
    <property type="molecule type" value="Genomic_DNA"/>
</dbReference>
<sequence length="273" mass="32106">MTKFLLTSSWIKCHAIMKPYKIIGKNLAYLPLFLWLLSLSPIHALCSSSTFREPKFERHQTEIAQRIIALIIVGAKGYGASRAEISRLIQQYALRSYFSEDEWLFLETVEFEPKWATGLPCYEYKWRMEAACALLWATGYIDNSAMDNPNSAYDNKAILAMLTDENDFIRGMNIRPFSVILSMTRKYEQYELYTRSIRIDLSSRALTKGEEDAIYDDECVGHVQQQEDNDLFLVYPELKFNAKEIEKNFRSLHIAVVSWRYWALEWLWNKKEW</sequence>
<protein>
    <submittedName>
        <fullName evidence="1">Uncharacterized protein</fullName>
    </submittedName>
</protein>
<evidence type="ECO:0000313" key="2">
    <source>
        <dbReference type="Proteomes" id="UP000030700"/>
    </source>
</evidence>
<dbReference type="AlphaFoldDB" id="A0A0S6VTD5"/>
<proteinExistence type="predicted"/>
<dbReference type="STRING" id="1499966.U14_01923"/>
<dbReference type="InterPro" id="IPR025368">
    <property type="entry name" value="DUF4272"/>
</dbReference>
<evidence type="ECO:0000313" key="1">
    <source>
        <dbReference type="EMBL" id="GAK50690.1"/>
    </source>
</evidence>
<name>A0A0S6VTD5_9BACT</name>
<reference evidence="1 2" key="1">
    <citation type="journal article" date="2015" name="PeerJ">
        <title>First genomic representation of candidate bacterial phylum KSB3 points to enhanced environmental sensing as a trigger of wastewater bulking.</title>
        <authorList>
            <person name="Sekiguchi Y."/>
            <person name="Ohashi A."/>
            <person name="Parks D.H."/>
            <person name="Yamauchi T."/>
            <person name="Tyson G.W."/>
            <person name="Hugenholtz P."/>
        </authorList>
    </citation>
    <scope>NUCLEOTIDE SEQUENCE [LARGE SCALE GENOMIC DNA]</scope>
</reference>
<accession>A0A0S6VTD5</accession>
<dbReference type="Proteomes" id="UP000030700">
    <property type="component" value="Unassembled WGS sequence"/>
</dbReference>
<gene>
    <name evidence="1" type="ORF">U14_01923</name>
</gene>
<organism evidence="1 2">
    <name type="scientific">Candidatus Moduliflexus flocculans</name>
    <dbReference type="NCBI Taxonomy" id="1499966"/>
    <lineage>
        <taxon>Bacteria</taxon>
        <taxon>Candidatus Moduliflexota</taxon>
        <taxon>Candidatus Moduliflexia</taxon>
        <taxon>Candidatus Moduliflexales</taxon>
        <taxon>Candidatus Moduliflexaceae</taxon>
    </lineage>
</organism>
<dbReference type="HOGENOM" id="CLU_1018027_0_0_0"/>